<accession>A0ACB9E6W0</accession>
<dbReference type="EMBL" id="CM042035">
    <property type="protein sequence ID" value="KAI3754654.1"/>
    <property type="molecule type" value="Genomic_DNA"/>
</dbReference>
<comment type="caution">
    <text evidence="1">The sequence shown here is derived from an EMBL/GenBank/DDBJ whole genome shotgun (WGS) entry which is preliminary data.</text>
</comment>
<evidence type="ECO:0000313" key="2">
    <source>
        <dbReference type="Proteomes" id="UP001056120"/>
    </source>
</evidence>
<keyword evidence="2" id="KW-1185">Reference proteome</keyword>
<name>A0ACB9E6W0_9ASTR</name>
<sequence>MSPQISQPKEFFCTPSGVTSILSIGSKVSVQGDALAILKGEGVWNGELFCNSSTGGPSVAGEFLPASSRDVWLEADRYSLLQQIQVRVNVLTFRLNQLLEVPAKNKAPLVSPQEEASCDQPPTPSLIPEVVLASCYVRGDPIHGLRFLTNTTAPIMDSCSFEGFVLDPSKCSKLSMEEKREIVYEVSEWSHGAPELLQSWSRQEILQILCAEMGKERKYTGLTKLKIIEHLLKIVSEKRSQDDIMMNLEPSESDHQRSAKRHRKSDNPNRSNVASDHNYVDLDDDNVRFCKNSACKAKLSEDGVFCKRCSCCICHQYDDNKDPSLWLICSSDPPFHGDSCGLTCHLECALKHEKSGILKDGRNRGLDGSFYCVSCGKVNDLLGCWRKQMTIARDTRRVDILCYRVSLSQKLLARTQKYQKLHEIVNEAMEKLEADVGPLTGLPVKRARGIVNRLCSGQEIQKICASAVESLDSVLSNMTFSDVAADPSILTPIVKFGNIFPTSISVILGSRDQPVTDNARTHRYIMWHRKAEETDYPAKPTCTLFAPSCSEFLLSGLTPSTLYVLKVVHFENTCELGSKEMSFQTINDDEKSPPTNSSSLSNPSSVEDENNNIVNKQKDKEVVVTTDVVNNIKNSSRNDENNEKDFDPFAPTTSAKLPITPCKTESVKYSILPRKTRAKSSKKNLDNGSEDEPDELDDRDFGYYVKVIRRLECEGHIDTGFRKKFLTWYSLRASQQEVRIVKVFVDALMEDPSSLAGQLVDTFSDVITNKTCSSTGLCLKLFH</sequence>
<proteinExistence type="predicted"/>
<organism evidence="1 2">
    <name type="scientific">Smallanthus sonchifolius</name>
    <dbReference type="NCBI Taxonomy" id="185202"/>
    <lineage>
        <taxon>Eukaryota</taxon>
        <taxon>Viridiplantae</taxon>
        <taxon>Streptophyta</taxon>
        <taxon>Embryophyta</taxon>
        <taxon>Tracheophyta</taxon>
        <taxon>Spermatophyta</taxon>
        <taxon>Magnoliopsida</taxon>
        <taxon>eudicotyledons</taxon>
        <taxon>Gunneridae</taxon>
        <taxon>Pentapetalae</taxon>
        <taxon>asterids</taxon>
        <taxon>campanulids</taxon>
        <taxon>Asterales</taxon>
        <taxon>Asteraceae</taxon>
        <taxon>Asteroideae</taxon>
        <taxon>Heliantheae alliance</taxon>
        <taxon>Millerieae</taxon>
        <taxon>Smallanthus</taxon>
    </lineage>
</organism>
<reference evidence="2" key="1">
    <citation type="journal article" date="2022" name="Mol. Ecol. Resour.">
        <title>The genomes of chicory, endive, great burdock and yacon provide insights into Asteraceae palaeo-polyploidization history and plant inulin production.</title>
        <authorList>
            <person name="Fan W."/>
            <person name="Wang S."/>
            <person name="Wang H."/>
            <person name="Wang A."/>
            <person name="Jiang F."/>
            <person name="Liu H."/>
            <person name="Zhao H."/>
            <person name="Xu D."/>
            <person name="Zhang Y."/>
        </authorList>
    </citation>
    <scope>NUCLEOTIDE SEQUENCE [LARGE SCALE GENOMIC DNA]</scope>
    <source>
        <strain evidence="2">cv. Yunnan</strain>
    </source>
</reference>
<protein>
    <submittedName>
        <fullName evidence="1">Uncharacterized protein</fullName>
    </submittedName>
</protein>
<gene>
    <name evidence="1" type="ORF">L1987_54441</name>
</gene>
<dbReference type="Proteomes" id="UP001056120">
    <property type="component" value="Linkage Group LG18"/>
</dbReference>
<reference evidence="1 2" key="2">
    <citation type="journal article" date="2022" name="Mol. Ecol. Resour.">
        <title>The genomes of chicory, endive, great burdock and yacon provide insights into Asteraceae paleo-polyploidization history and plant inulin production.</title>
        <authorList>
            <person name="Fan W."/>
            <person name="Wang S."/>
            <person name="Wang H."/>
            <person name="Wang A."/>
            <person name="Jiang F."/>
            <person name="Liu H."/>
            <person name="Zhao H."/>
            <person name="Xu D."/>
            <person name="Zhang Y."/>
        </authorList>
    </citation>
    <scope>NUCLEOTIDE SEQUENCE [LARGE SCALE GENOMIC DNA]</scope>
    <source>
        <strain evidence="2">cv. Yunnan</strain>
        <tissue evidence="1">Leaves</tissue>
    </source>
</reference>
<evidence type="ECO:0000313" key="1">
    <source>
        <dbReference type="EMBL" id="KAI3754654.1"/>
    </source>
</evidence>